<protein>
    <submittedName>
        <fullName evidence="1">Uncharacterized protein</fullName>
    </submittedName>
</protein>
<dbReference type="Proteomes" id="UP000589738">
    <property type="component" value="Unassembled WGS sequence"/>
</dbReference>
<evidence type="ECO:0000313" key="1">
    <source>
        <dbReference type="EMBL" id="MBB6370486.1"/>
    </source>
</evidence>
<sequence length="205" mass="23854">MEAKKIIVKTESSNLWWGIYGLCDKTGWEDLELFYESGERIGAVCLNAKGYLRNALNELLNKEDEKDFSDAIREYLSDNVCHYWFYYDEPEDEDFQEVTYDAPKNEKGVKPRFMDIWHTDEEIDLRTIETAISSFAGKFLKIENCTVEVADGEPLEESVKSFKIHQERFGGGDVKIGFSDELISELSERWKMEKEEVLEKLNSSI</sequence>
<dbReference type="RefSeq" id="WP_184158792.1">
    <property type="nucleotide sequence ID" value="NZ_JACHLC010000001.1"/>
</dbReference>
<comment type="caution">
    <text evidence="1">The sequence shown here is derived from an EMBL/GenBank/DDBJ whole genome shotgun (WGS) entry which is preliminary data.</text>
</comment>
<evidence type="ECO:0000313" key="2">
    <source>
        <dbReference type="Proteomes" id="UP000589738"/>
    </source>
</evidence>
<gene>
    <name evidence="1" type="ORF">HNP36_001539</name>
</gene>
<name>A0A841MZZ6_9FLAO</name>
<dbReference type="AlphaFoldDB" id="A0A841MZZ6"/>
<dbReference type="EMBL" id="JACHLC010000001">
    <property type="protein sequence ID" value="MBB6370486.1"/>
    <property type="molecule type" value="Genomic_DNA"/>
</dbReference>
<reference evidence="1 2" key="1">
    <citation type="submission" date="2020-08" db="EMBL/GenBank/DDBJ databases">
        <title>Functional genomics of gut bacteria from endangered species of beetles.</title>
        <authorList>
            <person name="Carlos-Shanley C."/>
        </authorList>
    </citation>
    <scope>NUCLEOTIDE SEQUENCE [LARGE SCALE GENOMIC DNA]</scope>
    <source>
        <strain evidence="1 2">S00136</strain>
    </source>
</reference>
<keyword evidence="2" id="KW-1185">Reference proteome</keyword>
<proteinExistence type="predicted"/>
<organism evidence="1 2">
    <name type="scientific">Chryseobacterium shigense</name>
    <dbReference type="NCBI Taxonomy" id="297244"/>
    <lineage>
        <taxon>Bacteria</taxon>
        <taxon>Pseudomonadati</taxon>
        <taxon>Bacteroidota</taxon>
        <taxon>Flavobacteriia</taxon>
        <taxon>Flavobacteriales</taxon>
        <taxon>Weeksellaceae</taxon>
        <taxon>Chryseobacterium group</taxon>
        <taxon>Chryseobacterium</taxon>
    </lineage>
</organism>
<accession>A0A841MZZ6</accession>